<proteinExistence type="predicted"/>
<keyword evidence="3" id="KW-0732">Signal</keyword>
<protein>
    <recommendedName>
        <fullName evidence="8">Variable large protein</fullName>
    </recommendedName>
</protein>
<evidence type="ECO:0000256" key="7">
    <source>
        <dbReference type="ARBA" id="ARBA00023288"/>
    </source>
</evidence>
<reference evidence="9 10" key="1">
    <citation type="journal article" date="2012" name="J. Bacteriol.">
        <title>Complete Genome Sequence of Borrelia crocidurae.</title>
        <authorList>
            <person name="Elbir H."/>
            <person name="Gimenez G."/>
            <person name="Robert C."/>
            <person name="Bergstrom S."/>
            <person name="Cutler S."/>
            <person name="Raoult D."/>
            <person name="Drancourt M."/>
        </authorList>
    </citation>
    <scope>NUCLEOTIDE SEQUENCE [LARGE SCALE GENOMIC DNA]</scope>
    <source>
        <strain evidence="9 10">Achema</strain>
        <plasmid evidence="10">unnamed25</plasmid>
    </source>
</reference>
<reference evidence="10" key="2">
    <citation type="submission" date="2012-03" db="EMBL/GenBank/DDBJ databases">
        <title>Complete genome sequence of Borrelia crocidurae.</title>
        <authorList>
            <person name="Elbir H."/>
            <person name="Gimenez G."/>
            <person name="Robert C."/>
            <person name="Raoult D."/>
            <person name="Drancourt M."/>
        </authorList>
    </citation>
    <scope>NUCLEOTIDE SEQUENCE [LARGE SCALE GENOMIC DNA]</scope>
    <source>
        <strain evidence="10">Achema</strain>
        <plasmid evidence="10">unnamed25</plasmid>
    </source>
</reference>
<dbReference type="Proteomes" id="UP000005212">
    <property type="component" value="Plasmid unnamed25"/>
</dbReference>
<dbReference type="GO" id="GO:0009279">
    <property type="term" value="C:cell outer membrane"/>
    <property type="evidence" value="ECO:0007669"/>
    <property type="project" value="UniProtKB-SubCell"/>
</dbReference>
<keyword evidence="7 8" id="KW-0449">Lipoprotein</keyword>
<dbReference type="PATRIC" id="fig|1155096.3.peg.1291"/>
<evidence type="ECO:0000256" key="2">
    <source>
        <dbReference type="ARBA" id="ARBA00004459"/>
    </source>
</evidence>
<evidence type="ECO:0000256" key="5">
    <source>
        <dbReference type="ARBA" id="ARBA00023139"/>
    </source>
</evidence>
<geneLocation type="plasmid" evidence="10">
    <name>unnamed25</name>
</geneLocation>
<comment type="function">
    <text evidence="1 8">The Vlp and Vsp proteins are antigenically distinct proteins, only one vlp or vsp gene is transcriptionally active at any one time. Switching between these genes is a mechanism of host immune response evasion.</text>
</comment>
<keyword evidence="9" id="KW-0614">Plasmid</keyword>
<keyword evidence="5 8" id="KW-0564">Palmitate</keyword>
<evidence type="ECO:0000256" key="8">
    <source>
        <dbReference type="RuleBase" id="RU363105"/>
    </source>
</evidence>
<evidence type="ECO:0000256" key="4">
    <source>
        <dbReference type="ARBA" id="ARBA00023136"/>
    </source>
</evidence>
<dbReference type="InterPro" id="IPR000680">
    <property type="entry name" value="Borrelia_lipo"/>
</dbReference>
<dbReference type="HOGENOM" id="CLU_129159_1_0_12"/>
<evidence type="ECO:0000256" key="6">
    <source>
        <dbReference type="ARBA" id="ARBA00023237"/>
    </source>
</evidence>
<dbReference type="AlphaFoldDB" id="I0FEZ7"/>
<evidence type="ECO:0000313" key="10">
    <source>
        <dbReference type="Proteomes" id="UP000005212"/>
    </source>
</evidence>
<evidence type="ECO:0000313" key="9">
    <source>
        <dbReference type="EMBL" id="AFI32053.1"/>
    </source>
</evidence>
<keyword evidence="6 8" id="KW-0998">Cell outer membrane</keyword>
<organism evidence="9 10">
    <name type="scientific">Borrelia crocidurae (strain Achema)</name>
    <dbReference type="NCBI Taxonomy" id="1155096"/>
    <lineage>
        <taxon>Bacteria</taxon>
        <taxon>Pseudomonadati</taxon>
        <taxon>Spirochaetota</taxon>
        <taxon>Spirochaetia</taxon>
        <taxon>Spirochaetales</taxon>
        <taxon>Borreliaceae</taxon>
        <taxon>Borrelia</taxon>
    </lineage>
</organism>
<name>I0FEZ7_BORCA</name>
<accession>I0FEZ7</accession>
<dbReference type="KEGG" id="bcw:Q7M_1297"/>
<evidence type="ECO:0000256" key="3">
    <source>
        <dbReference type="ARBA" id="ARBA00022729"/>
    </source>
</evidence>
<comment type="subcellular location">
    <subcellularLocation>
        <location evidence="2 8">Cell outer membrane</location>
        <topology evidence="2 8">Lipid-anchor</topology>
    </subcellularLocation>
</comment>
<dbReference type="EMBL" id="CP003451">
    <property type="protein sequence ID" value="AFI32053.1"/>
    <property type="molecule type" value="Genomic_DNA"/>
</dbReference>
<keyword evidence="4 8" id="KW-0472">Membrane</keyword>
<evidence type="ECO:0000256" key="1">
    <source>
        <dbReference type="ARBA" id="ARBA00003932"/>
    </source>
</evidence>
<dbReference type="Pfam" id="PF00921">
    <property type="entry name" value="Lipoprotein_2"/>
    <property type="match status" value="1"/>
</dbReference>
<gene>
    <name evidence="9" type="ordered locus">Q7M_1297</name>
</gene>
<dbReference type="SUPFAM" id="SSF74748">
    <property type="entry name" value="Variable surface antigen VlsE"/>
    <property type="match status" value="1"/>
</dbReference>
<sequence length="130" mass="12716">MATDAAKAVGAVTGADILKAIVKDGGDASKLATAQNPGVAPKDATIAGGVVLRLVAKDGKFSAPSAAADDAVAAIKGAAVSAIIKALDTLTIAIRKTIDEGLKGVKEAIKINVNAAPVVSEQSGSVGKNK</sequence>